<dbReference type="Gene3D" id="1.10.287.130">
    <property type="match status" value="1"/>
</dbReference>
<dbReference type="InterPro" id="IPR036097">
    <property type="entry name" value="HisK_dim/P_sf"/>
</dbReference>
<dbReference type="InterPro" id="IPR003661">
    <property type="entry name" value="HisK_dim/P_dom"/>
</dbReference>
<dbReference type="InterPro" id="IPR036890">
    <property type="entry name" value="HATPase_C_sf"/>
</dbReference>
<accession>A0A1N6YPB3</accession>
<organism evidence="15 16">
    <name type="scientific">Aromatoleum tolulyticum</name>
    <dbReference type="NCBI Taxonomy" id="34027"/>
    <lineage>
        <taxon>Bacteria</taxon>
        <taxon>Pseudomonadati</taxon>
        <taxon>Pseudomonadota</taxon>
        <taxon>Betaproteobacteria</taxon>
        <taxon>Rhodocyclales</taxon>
        <taxon>Rhodocyclaceae</taxon>
        <taxon>Aromatoleum</taxon>
    </lineage>
</organism>
<proteinExistence type="predicted"/>
<dbReference type="Pfam" id="PF13493">
    <property type="entry name" value="DUF4118"/>
    <property type="match status" value="1"/>
</dbReference>
<dbReference type="GO" id="GO:0000155">
    <property type="term" value="F:phosphorelay sensor kinase activity"/>
    <property type="evidence" value="ECO:0007669"/>
    <property type="project" value="InterPro"/>
</dbReference>
<keyword evidence="10 13" id="KW-1133">Transmembrane helix</keyword>
<gene>
    <name evidence="15" type="ORF">SAMN05421829_110164</name>
</gene>
<feature type="transmembrane region" description="Helical" evidence="13">
    <location>
        <begin position="33"/>
        <end position="55"/>
    </location>
</feature>
<protein>
    <recommendedName>
        <fullName evidence="3">histidine kinase</fullName>
        <ecNumber evidence="3">2.7.13.3</ecNumber>
    </recommendedName>
</protein>
<keyword evidence="5" id="KW-0808">Transferase</keyword>
<dbReference type="EC" id="2.7.13.3" evidence="3"/>
<dbReference type="InterPro" id="IPR029016">
    <property type="entry name" value="GAF-like_dom_sf"/>
</dbReference>
<keyword evidence="12 13" id="KW-0472">Membrane</keyword>
<comment type="catalytic activity">
    <reaction evidence="1">
        <text>ATP + protein L-histidine = ADP + protein N-phospho-L-histidine.</text>
        <dbReference type="EC" id="2.7.13.3"/>
    </reaction>
</comment>
<dbReference type="GO" id="GO:0042802">
    <property type="term" value="F:identical protein binding"/>
    <property type="evidence" value="ECO:0007669"/>
    <property type="project" value="UniProtKB-ARBA"/>
</dbReference>
<feature type="transmembrane region" description="Helical" evidence="13">
    <location>
        <begin position="115"/>
        <end position="133"/>
    </location>
</feature>
<dbReference type="CDD" id="cd00082">
    <property type="entry name" value="HisKA"/>
    <property type="match status" value="1"/>
</dbReference>
<keyword evidence="7" id="KW-0547">Nucleotide-binding</keyword>
<comment type="subcellular location">
    <subcellularLocation>
        <location evidence="2">Membrane</location>
        <topology evidence="2">Multi-pass membrane protein</topology>
    </subcellularLocation>
</comment>
<dbReference type="SUPFAM" id="SSF55874">
    <property type="entry name" value="ATPase domain of HSP90 chaperone/DNA topoisomerase II/histidine kinase"/>
    <property type="match status" value="1"/>
</dbReference>
<dbReference type="InterPro" id="IPR038318">
    <property type="entry name" value="KdpD_sf"/>
</dbReference>
<dbReference type="RefSeq" id="WP_244551724.1">
    <property type="nucleotide sequence ID" value="NZ_FTMD01000010.1"/>
</dbReference>
<evidence type="ECO:0000256" key="2">
    <source>
        <dbReference type="ARBA" id="ARBA00004141"/>
    </source>
</evidence>
<dbReference type="EMBL" id="FTMD01000010">
    <property type="protein sequence ID" value="SIR16406.1"/>
    <property type="molecule type" value="Genomic_DNA"/>
</dbReference>
<dbReference type="PANTHER" id="PTHR45569:SF1">
    <property type="entry name" value="SENSOR PROTEIN KDPD"/>
    <property type="match status" value="1"/>
</dbReference>
<dbReference type="SUPFAM" id="SSF47384">
    <property type="entry name" value="Homodimeric domain of signal transducing histidine kinase"/>
    <property type="match status" value="1"/>
</dbReference>
<keyword evidence="6 13" id="KW-0812">Transmembrane</keyword>
<evidence type="ECO:0000256" key="12">
    <source>
        <dbReference type="ARBA" id="ARBA00023136"/>
    </source>
</evidence>
<dbReference type="InterPro" id="IPR003594">
    <property type="entry name" value="HATPase_dom"/>
</dbReference>
<dbReference type="Pfam" id="PF00512">
    <property type="entry name" value="HisKA"/>
    <property type="match status" value="1"/>
</dbReference>
<dbReference type="PANTHER" id="PTHR45569">
    <property type="entry name" value="SENSOR PROTEIN KDPD"/>
    <property type="match status" value="1"/>
</dbReference>
<name>A0A1N6YPB3_9RHOO</name>
<sequence>MKRPSAAMQQLIYGIFIRIFIASQPMNLLPKPVYSPAMAGHLWAVLVISSGSLLLSPARAFLDLSNVALLYVLAVVIIAVRFGRSPAIAAALFGSLSFAYVFVPPHFSLAITETQYLLSAVIMLVVAILVGHLTSRLKQHADFASRKTGESAELYGFAQALAGALTRDEVIQSASRFLEASVQAQDIRVITPSEMDQELDPLTKPALVRQCAEKKMFISSPTRDGHSYAYVLLNAASGTQGVLRFKTALAGVSSDAAVEYIETAASVLAVALERSHFAEIARATEIKHAAESLRSSVLSALSHDLRTPLTALVGMVDTVVLGKVSPERQKTVLEAIRNQALSISRQMTNLLEMARLSAGKLELKTAWQPVDEVLGATLQQVRAQWKDREITVDVSAELPPINIDAVLIERVLWNLIENAIKYAPADTPIEIAARQLAGDVELSICDSGPGIPAEAIDKIFDLFQRGRVESDVPGIGLGLSIAKTIVEAHGGNITARNRFGGGSCFRIRLPVGTPPDFDEMELPV</sequence>
<dbReference type="SMART" id="SM00387">
    <property type="entry name" value="HATPase_c"/>
    <property type="match status" value="1"/>
</dbReference>
<feature type="transmembrane region" description="Helical" evidence="13">
    <location>
        <begin position="61"/>
        <end position="80"/>
    </location>
</feature>
<evidence type="ECO:0000256" key="10">
    <source>
        <dbReference type="ARBA" id="ARBA00022989"/>
    </source>
</evidence>
<evidence type="ECO:0000256" key="11">
    <source>
        <dbReference type="ARBA" id="ARBA00023012"/>
    </source>
</evidence>
<feature type="transmembrane region" description="Helical" evidence="13">
    <location>
        <begin position="6"/>
        <end position="21"/>
    </location>
</feature>
<dbReference type="CDD" id="cd00075">
    <property type="entry name" value="HATPase"/>
    <property type="match status" value="1"/>
</dbReference>
<keyword evidence="9" id="KW-0067">ATP-binding</keyword>
<dbReference type="Gene3D" id="3.30.450.40">
    <property type="match status" value="1"/>
</dbReference>
<feature type="transmembrane region" description="Helical" evidence="13">
    <location>
        <begin position="87"/>
        <end position="103"/>
    </location>
</feature>
<evidence type="ECO:0000256" key="6">
    <source>
        <dbReference type="ARBA" id="ARBA00022692"/>
    </source>
</evidence>
<dbReference type="PROSITE" id="PS50109">
    <property type="entry name" value="HIS_KIN"/>
    <property type="match status" value="1"/>
</dbReference>
<evidence type="ECO:0000256" key="13">
    <source>
        <dbReference type="SAM" id="Phobius"/>
    </source>
</evidence>
<evidence type="ECO:0000256" key="3">
    <source>
        <dbReference type="ARBA" id="ARBA00012438"/>
    </source>
</evidence>
<dbReference type="InterPro" id="IPR052023">
    <property type="entry name" value="Histidine_kinase_KdpD"/>
</dbReference>
<keyword evidence="16" id="KW-1185">Reference proteome</keyword>
<dbReference type="Gene3D" id="1.20.120.620">
    <property type="entry name" value="Backbone structure of the membrane domain of e. Coli histidine kinase receptor kdpd"/>
    <property type="match status" value="1"/>
</dbReference>
<evidence type="ECO:0000313" key="16">
    <source>
        <dbReference type="Proteomes" id="UP000186819"/>
    </source>
</evidence>
<dbReference type="GO" id="GO:0005886">
    <property type="term" value="C:plasma membrane"/>
    <property type="evidence" value="ECO:0007669"/>
    <property type="project" value="TreeGrafter"/>
</dbReference>
<evidence type="ECO:0000256" key="5">
    <source>
        <dbReference type="ARBA" id="ARBA00022679"/>
    </source>
</evidence>
<evidence type="ECO:0000256" key="9">
    <source>
        <dbReference type="ARBA" id="ARBA00022840"/>
    </source>
</evidence>
<keyword evidence="4" id="KW-0597">Phosphoprotein</keyword>
<keyword evidence="8 15" id="KW-0418">Kinase</keyword>
<evidence type="ECO:0000256" key="8">
    <source>
        <dbReference type="ARBA" id="ARBA00022777"/>
    </source>
</evidence>
<evidence type="ECO:0000259" key="14">
    <source>
        <dbReference type="PROSITE" id="PS50109"/>
    </source>
</evidence>
<dbReference type="STRING" id="34027.SAMN05421829_110164"/>
<keyword evidence="11" id="KW-0902">Two-component regulatory system</keyword>
<dbReference type="InterPro" id="IPR004358">
    <property type="entry name" value="Sig_transdc_His_kin-like_C"/>
</dbReference>
<evidence type="ECO:0000256" key="1">
    <source>
        <dbReference type="ARBA" id="ARBA00000085"/>
    </source>
</evidence>
<dbReference type="Gene3D" id="3.30.565.10">
    <property type="entry name" value="Histidine kinase-like ATPase, C-terminal domain"/>
    <property type="match status" value="1"/>
</dbReference>
<dbReference type="SMART" id="SM00388">
    <property type="entry name" value="HisKA"/>
    <property type="match status" value="1"/>
</dbReference>
<dbReference type="Pfam" id="PF02518">
    <property type="entry name" value="HATPase_c"/>
    <property type="match status" value="1"/>
</dbReference>
<dbReference type="InterPro" id="IPR005467">
    <property type="entry name" value="His_kinase_dom"/>
</dbReference>
<feature type="domain" description="Histidine kinase" evidence="14">
    <location>
        <begin position="300"/>
        <end position="513"/>
    </location>
</feature>
<dbReference type="FunFam" id="3.30.565.10:FF:000042">
    <property type="entry name" value="Two-component sensor histidine kinase KdpD"/>
    <property type="match status" value="1"/>
</dbReference>
<dbReference type="GO" id="GO:0005524">
    <property type="term" value="F:ATP binding"/>
    <property type="evidence" value="ECO:0007669"/>
    <property type="project" value="UniProtKB-KW"/>
</dbReference>
<dbReference type="AlphaFoldDB" id="A0A1N6YPB3"/>
<dbReference type="Proteomes" id="UP000186819">
    <property type="component" value="Unassembled WGS sequence"/>
</dbReference>
<evidence type="ECO:0000256" key="7">
    <source>
        <dbReference type="ARBA" id="ARBA00022741"/>
    </source>
</evidence>
<reference evidence="16" key="1">
    <citation type="submission" date="2017-01" db="EMBL/GenBank/DDBJ databases">
        <authorList>
            <person name="Varghese N."/>
            <person name="Submissions S."/>
        </authorList>
    </citation>
    <scope>NUCLEOTIDE SEQUENCE [LARGE SCALE GENOMIC DNA]</scope>
    <source>
        <strain evidence="16">ATCC 51758</strain>
    </source>
</reference>
<evidence type="ECO:0000313" key="15">
    <source>
        <dbReference type="EMBL" id="SIR16406.1"/>
    </source>
</evidence>
<dbReference type="InterPro" id="IPR025201">
    <property type="entry name" value="KdpD_TM"/>
</dbReference>
<dbReference type="PRINTS" id="PR00344">
    <property type="entry name" value="BCTRLSENSOR"/>
</dbReference>
<evidence type="ECO:0000256" key="4">
    <source>
        <dbReference type="ARBA" id="ARBA00022553"/>
    </source>
</evidence>